<name>A0A7W8MU68_9BACL</name>
<gene>
    <name evidence="1" type="ORF">HNQ34_000986</name>
</gene>
<proteinExistence type="predicted"/>
<reference evidence="1 2" key="1">
    <citation type="submission" date="2020-08" db="EMBL/GenBank/DDBJ databases">
        <title>Genomic Encyclopedia of Type Strains, Phase IV (KMG-IV): sequencing the most valuable type-strain genomes for metagenomic binning, comparative biology and taxonomic classification.</title>
        <authorList>
            <person name="Goeker M."/>
        </authorList>
    </citation>
    <scope>NUCLEOTIDE SEQUENCE [LARGE SCALE GENOMIC DNA]</scope>
    <source>
        <strain evidence="1 2">DSM 16325</strain>
    </source>
</reference>
<evidence type="ECO:0000313" key="2">
    <source>
        <dbReference type="Proteomes" id="UP000520011"/>
    </source>
</evidence>
<dbReference type="AlphaFoldDB" id="A0A7W8MU68"/>
<dbReference type="EMBL" id="JACHEP010000002">
    <property type="protein sequence ID" value="MBB5323894.1"/>
    <property type="molecule type" value="Genomic_DNA"/>
</dbReference>
<keyword evidence="2" id="KW-1185">Reference proteome</keyword>
<accession>A0A7W8MU68</accession>
<organism evidence="1 2">
    <name type="scientific">Anoxybacteroides tepidamans</name>
    <dbReference type="NCBI Taxonomy" id="265948"/>
    <lineage>
        <taxon>Bacteria</taxon>
        <taxon>Bacillati</taxon>
        <taxon>Bacillota</taxon>
        <taxon>Bacilli</taxon>
        <taxon>Bacillales</taxon>
        <taxon>Anoxybacillaceae</taxon>
        <taxon>Anoxybacteroides</taxon>
    </lineage>
</organism>
<protein>
    <submittedName>
        <fullName evidence="1">Uncharacterized protein</fullName>
    </submittedName>
</protein>
<dbReference type="Proteomes" id="UP000520011">
    <property type="component" value="Unassembled WGS sequence"/>
</dbReference>
<sequence length="144" mass="15908">MNDWNQYFNDHYLYDEGYDVDEWGRDENHPPVFPAMPTAQTIPATYAHASSCGCQPKPMWHGATPWMGGAYPMTDMGSSDTGVIMSPGTAPMPSMPMMPGAPATGTVFPMLGTTGQMPIGQISYPYGSSYYEMPPFPYGYYPHR</sequence>
<comment type="caution">
    <text evidence="1">The sequence shown here is derived from an EMBL/GenBank/DDBJ whole genome shotgun (WGS) entry which is preliminary data.</text>
</comment>
<dbReference type="RefSeq" id="WP_183252084.1">
    <property type="nucleotide sequence ID" value="NZ_JACHEP010000002.1"/>
</dbReference>
<evidence type="ECO:0000313" key="1">
    <source>
        <dbReference type="EMBL" id="MBB5323894.1"/>
    </source>
</evidence>